<accession>A0A069PHF5</accession>
<reference evidence="4 5" key="1">
    <citation type="submission" date="2014-03" db="EMBL/GenBank/DDBJ databases">
        <title>Draft Genome Sequences of Four Burkholderia Strains.</title>
        <authorList>
            <person name="Liu X.Y."/>
            <person name="Li C.X."/>
            <person name="Xu J.H."/>
        </authorList>
    </citation>
    <scope>NUCLEOTIDE SEQUENCE [LARGE SCALE GENOMIC DNA]</scope>
    <source>
        <strain evidence="4 5">DSM 50014</strain>
    </source>
</reference>
<organism evidence="4 5">
    <name type="scientific">Caballeronia glathei</name>
    <dbReference type="NCBI Taxonomy" id="60547"/>
    <lineage>
        <taxon>Bacteria</taxon>
        <taxon>Pseudomonadati</taxon>
        <taxon>Pseudomonadota</taxon>
        <taxon>Betaproteobacteria</taxon>
        <taxon>Burkholderiales</taxon>
        <taxon>Burkholderiaceae</taxon>
        <taxon>Caballeronia</taxon>
    </lineage>
</organism>
<name>A0A069PHF5_9BURK</name>
<evidence type="ECO:0000313" key="5">
    <source>
        <dbReference type="Proteomes" id="UP000027466"/>
    </source>
</evidence>
<dbReference type="Proteomes" id="UP000027466">
    <property type="component" value="Unassembled WGS sequence"/>
</dbReference>
<dbReference type="SUPFAM" id="SSF53850">
    <property type="entry name" value="Periplasmic binding protein-like II"/>
    <property type="match status" value="1"/>
</dbReference>
<keyword evidence="1 2" id="KW-0732">Signal</keyword>
<sequence>MKSMMAIFAALTVFLASGGVQAQTVQAGSVGSAPAATVPAAASSRLDDILARHTLRICTTGDYKPYTFLRPDGQFEGIDVDLADALARSLGAKPEFVKTTWSNLMNDFVSKCDIAVGGVSTTLDRQKRAFFTQPYMVDGKTAIVRCDDVGKYQTVAEIDQPGVRTIVNPGGTNERFAKQYFRHSQLIEYPDNVTIFEQILDGHADVMVTDASETLLQQKLHPGLCSVHPDKPFQFGEKAYLLPRGDVPFQQYVDQWLHLARSTGEFQAVVDKWLK</sequence>
<dbReference type="STRING" id="60547.GCA_000751215_05175"/>
<evidence type="ECO:0000256" key="1">
    <source>
        <dbReference type="ARBA" id="ARBA00022729"/>
    </source>
</evidence>
<dbReference type="PANTHER" id="PTHR35936">
    <property type="entry name" value="MEMBRANE-BOUND LYTIC MUREIN TRANSGLYCOSYLASE F"/>
    <property type="match status" value="1"/>
</dbReference>
<dbReference type="Pfam" id="PF00497">
    <property type="entry name" value="SBP_bac_3"/>
    <property type="match status" value="1"/>
</dbReference>
<feature type="chain" id="PRO_5007372120" evidence="2">
    <location>
        <begin position="23"/>
        <end position="275"/>
    </location>
</feature>
<dbReference type="CDD" id="cd01069">
    <property type="entry name" value="PBP2_PheC"/>
    <property type="match status" value="1"/>
</dbReference>
<comment type="caution">
    <text evidence="4">The sequence shown here is derived from an EMBL/GenBank/DDBJ whole genome shotgun (WGS) entry which is preliminary data.</text>
</comment>
<proteinExistence type="predicted"/>
<dbReference type="InterPro" id="IPR001638">
    <property type="entry name" value="Solute-binding_3/MltF_N"/>
</dbReference>
<evidence type="ECO:0000313" key="4">
    <source>
        <dbReference type="EMBL" id="KDR40045.1"/>
    </source>
</evidence>
<dbReference type="InterPro" id="IPR037298">
    <property type="entry name" value="PheC_PBP2"/>
</dbReference>
<dbReference type="AlphaFoldDB" id="A0A069PHF5"/>
<keyword evidence="5" id="KW-1185">Reference proteome</keyword>
<evidence type="ECO:0000256" key="2">
    <source>
        <dbReference type="SAM" id="SignalP"/>
    </source>
</evidence>
<protein>
    <submittedName>
        <fullName evidence="4">ArtI protein</fullName>
    </submittedName>
</protein>
<dbReference type="SMART" id="SM00062">
    <property type="entry name" value="PBPb"/>
    <property type="match status" value="1"/>
</dbReference>
<dbReference type="RefSeq" id="WP_035937227.1">
    <property type="nucleotide sequence ID" value="NZ_CADFFX010000034.1"/>
</dbReference>
<gene>
    <name evidence="4" type="ORF">BG61_27925</name>
</gene>
<dbReference type="GO" id="GO:0016836">
    <property type="term" value="F:hydro-lyase activity"/>
    <property type="evidence" value="ECO:0007669"/>
    <property type="project" value="InterPro"/>
</dbReference>
<feature type="signal peptide" evidence="2">
    <location>
        <begin position="1"/>
        <end position="22"/>
    </location>
</feature>
<evidence type="ECO:0000259" key="3">
    <source>
        <dbReference type="SMART" id="SM00062"/>
    </source>
</evidence>
<dbReference type="EMBL" id="JFHC01000047">
    <property type="protein sequence ID" value="KDR40045.1"/>
    <property type="molecule type" value="Genomic_DNA"/>
</dbReference>
<feature type="domain" description="Solute-binding protein family 3/N-terminal" evidence="3">
    <location>
        <begin position="54"/>
        <end position="275"/>
    </location>
</feature>
<dbReference type="Gene3D" id="3.40.190.10">
    <property type="entry name" value="Periplasmic binding protein-like II"/>
    <property type="match status" value="2"/>
</dbReference>
<dbReference type="PANTHER" id="PTHR35936:SF19">
    <property type="entry name" value="AMINO-ACID-BINDING PROTEIN YXEM-RELATED"/>
    <property type="match status" value="1"/>
</dbReference>